<gene>
    <name evidence="2" type="ORF">PBRASI_LOCUS4400</name>
</gene>
<evidence type="ECO:0000313" key="3">
    <source>
        <dbReference type="Proteomes" id="UP000789739"/>
    </source>
</evidence>
<feature type="compositionally biased region" description="Low complexity" evidence="1">
    <location>
        <begin position="93"/>
        <end position="106"/>
    </location>
</feature>
<proteinExistence type="predicted"/>
<name>A0A9N9ANE7_9GLOM</name>
<feature type="compositionally biased region" description="Low complexity" evidence="1">
    <location>
        <begin position="179"/>
        <end position="198"/>
    </location>
</feature>
<reference evidence="2" key="1">
    <citation type="submission" date="2021-06" db="EMBL/GenBank/DDBJ databases">
        <authorList>
            <person name="Kallberg Y."/>
            <person name="Tangrot J."/>
            <person name="Rosling A."/>
        </authorList>
    </citation>
    <scope>NUCLEOTIDE SEQUENCE</scope>
    <source>
        <strain evidence="2">BR232B</strain>
    </source>
</reference>
<accession>A0A9N9ANE7</accession>
<sequence>MRNQKKRRVLSLEATQQQPQQLDLEPERLGPQYQLPLATRSQGLNIEQAEFQQSFYVNGSLPQTPTPKTHDSHLDQSPLISQTPSLAQSPLISQTPSQSPSARSSSVGLTPEFSIIPELNPIQEKREQRARGRKPRGGGQTKARRQTRARAEVREQKSQKNENQDKTQENPQTQTIPDQASSTQVQTPTQQTVSTHSSFHPQTPLPSSRTCPLSPPVSIFSSPVSFSSCISHPSLPPITSNSQTGPSILPPGWEEMVIRPAEANAVFRWSTDEITDNNPVRLTEQRVETSLTGPNIVNNTIADILRVHDEVTKRTIISFAIRTRIEHEHTNAIRFAVTFFMDLLLNSLKTSHRKAMPKVPLK</sequence>
<feature type="compositionally biased region" description="Basic and acidic residues" evidence="1">
    <location>
        <begin position="149"/>
        <end position="168"/>
    </location>
</feature>
<evidence type="ECO:0000256" key="1">
    <source>
        <dbReference type="SAM" id="MobiDB-lite"/>
    </source>
</evidence>
<keyword evidence="3" id="KW-1185">Reference proteome</keyword>
<dbReference type="EMBL" id="CAJVPI010000453">
    <property type="protein sequence ID" value="CAG8537072.1"/>
    <property type="molecule type" value="Genomic_DNA"/>
</dbReference>
<organism evidence="2 3">
    <name type="scientific">Paraglomus brasilianum</name>
    <dbReference type="NCBI Taxonomy" id="144538"/>
    <lineage>
        <taxon>Eukaryota</taxon>
        <taxon>Fungi</taxon>
        <taxon>Fungi incertae sedis</taxon>
        <taxon>Mucoromycota</taxon>
        <taxon>Glomeromycotina</taxon>
        <taxon>Glomeromycetes</taxon>
        <taxon>Paraglomerales</taxon>
        <taxon>Paraglomeraceae</taxon>
        <taxon>Paraglomus</taxon>
    </lineage>
</organism>
<comment type="caution">
    <text evidence="2">The sequence shown here is derived from an EMBL/GenBank/DDBJ whole genome shotgun (WGS) entry which is preliminary data.</text>
</comment>
<dbReference type="AlphaFoldDB" id="A0A9N9ANE7"/>
<dbReference type="Proteomes" id="UP000789739">
    <property type="component" value="Unassembled WGS sequence"/>
</dbReference>
<feature type="compositionally biased region" description="Low complexity" evidence="1">
    <location>
        <begin position="11"/>
        <end position="23"/>
    </location>
</feature>
<feature type="compositionally biased region" description="Polar residues" evidence="1">
    <location>
        <begin position="199"/>
        <end position="210"/>
    </location>
</feature>
<evidence type="ECO:0000313" key="2">
    <source>
        <dbReference type="EMBL" id="CAG8537072.1"/>
    </source>
</evidence>
<feature type="region of interest" description="Disordered" evidence="1">
    <location>
        <begin position="56"/>
        <end position="210"/>
    </location>
</feature>
<feature type="compositionally biased region" description="Polar residues" evidence="1">
    <location>
        <begin position="56"/>
        <end position="67"/>
    </location>
</feature>
<feature type="compositionally biased region" description="Polar residues" evidence="1">
    <location>
        <begin position="169"/>
        <end position="178"/>
    </location>
</feature>
<feature type="compositionally biased region" description="Polar residues" evidence="1">
    <location>
        <begin position="78"/>
        <end position="92"/>
    </location>
</feature>
<feature type="region of interest" description="Disordered" evidence="1">
    <location>
        <begin position="1"/>
        <end position="29"/>
    </location>
</feature>
<protein>
    <submittedName>
        <fullName evidence="2">7897_t:CDS:1</fullName>
    </submittedName>
</protein>
<feature type="compositionally biased region" description="Basic residues" evidence="1">
    <location>
        <begin position="131"/>
        <end position="148"/>
    </location>
</feature>